<dbReference type="PANTHER" id="PTHR39586:SF1">
    <property type="entry name" value="CYTOPLASMIC PROTEIN"/>
    <property type="match status" value="1"/>
</dbReference>
<dbReference type="InterPro" id="IPR007384">
    <property type="entry name" value="UCP006257"/>
</dbReference>
<dbReference type="GO" id="GO:0044010">
    <property type="term" value="P:single-species biofilm formation"/>
    <property type="evidence" value="ECO:0007669"/>
    <property type="project" value="TreeGrafter"/>
</dbReference>
<sequence>MPVPDLYLRLADRLLQLERVMRETGLWSSERPGEEAFASTMPFCADRMALEEWLQFVFIERMKVMVEARAPMPGPCAIRPMAEERLKSLGRDNPAFLDVLGEIDALVTHGGGAPRH</sequence>
<evidence type="ECO:0000259" key="1">
    <source>
        <dbReference type="Pfam" id="PF04287"/>
    </source>
</evidence>
<dbReference type="Gene3D" id="1.20.1440.40">
    <property type="entry name" value="YqcC-like"/>
    <property type="match status" value="1"/>
</dbReference>
<dbReference type="KEGG" id="tcd:AAIA72_04420"/>
<protein>
    <submittedName>
        <fullName evidence="2">YqcC family protein</fullName>
    </submittedName>
</protein>
<gene>
    <name evidence="2" type="ORF">AAIA72_04420</name>
</gene>
<dbReference type="Pfam" id="PF04287">
    <property type="entry name" value="DUF446"/>
    <property type="match status" value="1"/>
</dbReference>
<proteinExistence type="predicted"/>
<dbReference type="InterPro" id="IPR023376">
    <property type="entry name" value="YqcC-like_dom"/>
</dbReference>
<dbReference type="EMBL" id="CP154858">
    <property type="protein sequence ID" value="XDT73226.1"/>
    <property type="molecule type" value="Genomic_DNA"/>
</dbReference>
<dbReference type="AlphaFoldDB" id="A0AB39UY75"/>
<name>A0AB39UY75_9GAMM</name>
<evidence type="ECO:0000313" key="2">
    <source>
        <dbReference type="EMBL" id="XDT73226.1"/>
    </source>
</evidence>
<feature type="domain" description="YqcC-like" evidence="1">
    <location>
        <begin position="10"/>
        <end position="106"/>
    </location>
</feature>
<reference evidence="2" key="1">
    <citation type="submission" date="2024-05" db="EMBL/GenBank/DDBJ databases">
        <title>Genome sequencing of novel strain.</title>
        <authorList>
            <person name="Ganbat D."/>
            <person name="Ganbat S."/>
            <person name="Lee S.-J."/>
        </authorList>
    </citation>
    <scope>NUCLEOTIDE SEQUENCE</scope>
    <source>
        <strain evidence="2">SMD15-11</strain>
    </source>
</reference>
<dbReference type="PIRSF" id="PIRSF006257">
    <property type="entry name" value="UCP006257"/>
    <property type="match status" value="1"/>
</dbReference>
<dbReference type="RefSeq" id="WP_369602220.1">
    <property type="nucleotide sequence ID" value="NZ_CP154858.1"/>
</dbReference>
<dbReference type="PANTHER" id="PTHR39586">
    <property type="entry name" value="CYTOPLASMIC PROTEIN-RELATED"/>
    <property type="match status" value="1"/>
</dbReference>
<organism evidence="2">
    <name type="scientific">Thermohahella caldifontis</name>
    <dbReference type="NCBI Taxonomy" id="3142973"/>
    <lineage>
        <taxon>Bacteria</taxon>
        <taxon>Pseudomonadati</taxon>
        <taxon>Pseudomonadota</taxon>
        <taxon>Gammaproteobacteria</taxon>
        <taxon>Oceanospirillales</taxon>
        <taxon>Hahellaceae</taxon>
        <taxon>Thermohahella</taxon>
    </lineage>
</organism>
<dbReference type="InterPro" id="IPR036814">
    <property type="entry name" value="YqcC-like_sf"/>
</dbReference>
<accession>A0AB39UY75</accession>
<dbReference type="SUPFAM" id="SSF158452">
    <property type="entry name" value="YqcC-like"/>
    <property type="match status" value="1"/>
</dbReference>